<dbReference type="OrthoDB" id="1378815at2"/>
<keyword evidence="2" id="KW-1185">Reference proteome</keyword>
<dbReference type="EMBL" id="SBKQ01000016">
    <property type="protein sequence ID" value="RXR28910.1"/>
    <property type="molecule type" value="Genomic_DNA"/>
</dbReference>
<protein>
    <recommendedName>
        <fullName evidence="3">Tetratricopeptide repeat protein</fullName>
    </recommendedName>
</protein>
<comment type="caution">
    <text evidence="1">The sequence shown here is derived from an EMBL/GenBank/DDBJ whole genome shotgun (WGS) entry which is preliminary data.</text>
</comment>
<sequence>MKRIIFILVFVFFNLGNAQTKEISETELYEKAEKAVEEYYEKCFEADSLKYIQKAYDCYSELVKHFPNSEKRKVYIYSKGLYSQNNEDAKKCFIEVIQINDNNWLYYIRESYMKLTWYAIKEKEFKTAEKYLNIIDKMKKPSFSCGVEFDVYYSRLKNLRKRCEEGLKN</sequence>
<accession>A0A4Q1KI21</accession>
<reference evidence="2" key="1">
    <citation type="submission" date="2019-01" db="EMBL/GenBank/DDBJ databases">
        <title>Cytophagaceae bacterium strain CAR-16.</title>
        <authorList>
            <person name="Chen W.-M."/>
        </authorList>
    </citation>
    <scope>NUCLEOTIDE SEQUENCE [LARGE SCALE GENOMIC DNA]</scope>
    <source>
        <strain evidence="2">ICH-30</strain>
    </source>
</reference>
<evidence type="ECO:0000313" key="2">
    <source>
        <dbReference type="Proteomes" id="UP000289734"/>
    </source>
</evidence>
<evidence type="ECO:0008006" key="3">
    <source>
        <dbReference type="Google" id="ProtNLM"/>
    </source>
</evidence>
<dbReference type="Gene3D" id="1.25.40.10">
    <property type="entry name" value="Tetratricopeptide repeat domain"/>
    <property type="match status" value="1"/>
</dbReference>
<dbReference type="Proteomes" id="UP000289734">
    <property type="component" value="Unassembled WGS sequence"/>
</dbReference>
<organism evidence="1 2">
    <name type="scientific">Flavobacterium piscinae</name>
    <dbReference type="NCBI Taxonomy" id="2506424"/>
    <lineage>
        <taxon>Bacteria</taxon>
        <taxon>Pseudomonadati</taxon>
        <taxon>Bacteroidota</taxon>
        <taxon>Flavobacteriia</taxon>
        <taxon>Flavobacteriales</taxon>
        <taxon>Flavobacteriaceae</taxon>
        <taxon>Flavobacterium</taxon>
    </lineage>
</organism>
<proteinExistence type="predicted"/>
<dbReference type="RefSeq" id="WP_129465478.1">
    <property type="nucleotide sequence ID" value="NZ_JACSXZ010000001.1"/>
</dbReference>
<evidence type="ECO:0000313" key="1">
    <source>
        <dbReference type="EMBL" id="RXR28910.1"/>
    </source>
</evidence>
<dbReference type="InterPro" id="IPR011990">
    <property type="entry name" value="TPR-like_helical_dom_sf"/>
</dbReference>
<gene>
    <name evidence="1" type="ORF">EQG68_13840</name>
</gene>
<dbReference type="AlphaFoldDB" id="A0A4Q1KI21"/>
<name>A0A4Q1KI21_9FLAO</name>
<dbReference type="SUPFAM" id="SSF48452">
    <property type="entry name" value="TPR-like"/>
    <property type="match status" value="1"/>
</dbReference>